<dbReference type="Pfam" id="PF00078">
    <property type="entry name" value="RVT_1"/>
    <property type="match status" value="1"/>
</dbReference>
<dbReference type="EnsemblPlants" id="AET1Gv20462000.1">
    <property type="protein sequence ID" value="AET1Gv20462000.1"/>
    <property type="gene ID" value="AET1Gv20462000"/>
</dbReference>
<evidence type="ECO:0000259" key="1">
    <source>
        <dbReference type="PROSITE" id="PS50878"/>
    </source>
</evidence>
<dbReference type="PANTHER" id="PTHR31635">
    <property type="entry name" value="REVERSE TRANSCRIPTASE DOMAIN-CONTAINING PROTEIN-RELATED"/>
    <property type="match status" value="1"/>
</dbReference>
<reference evidence="3" key="1">
    <citation type="journal article" date="2014" name="Science">
        <title>Ancient hybridizations among the ancestral genomes of bread wheat.</title>
        <authorList>
            <consortium name="International Wheat Genome Sequencing Consortium,"/>
            <person name="Marcussen T."/>
            <person name="Sandve S.R."/>
            <person name="Heier L."/>
            <person name="Spannagl M."/>
            <person name="Pfeifer M."/>
            <person name="Jakobsen K.S."/>
            <person name="Wulff B.B."/>
            <person name="Steuernagel B."/>
            <person name="Mayer K.F."/>
            <person name="Olsen O.A."/>
        </authorList>
    </citation>
    <scope>NUCLEOTIDE SEQUENCE [LARGE SCALE GENOMIC DNA]</scope>
    <source>
        <strain evidence="3">cv. AL8/78</strain>
    </source>
</reference>
<reference evidence="3" key="2">
    <citation type="journal article" date="2017" name="Nat. Plants">
        <title>The Aegilops tauschii genome reveals multiple impacts of transposons.</title>
        <authorList>
            <person name="Zhao G."/>
            <person name="Zou C."/>
            <person name="Li K."/>
            <person name="Wang K."/>
            <person name="Li T."/>
            <person name="Gao L."/>
            <person name="Zhang X."/>
            <person name="Wang H."/>
            <person name="Yang Z."/>
            <person name="Liu X."/>
            <person name="Jiang W."/>
            <person name="Mao L."/>
            <person name="Kong X."/>
            <person name="Jiao Y."/>
            <person name="Jia J."/>
        </authorList>
    </citation>
    <scope>NUCLEOTIDE SEQUENCE [LARGE SCALE GENOMIC DNA]</scope>
    <source>
        <strain evidence="3">cv. AL8/78</strain>
    </source>
</reference>
<proteinExistence type="predicted"/>
<protein>
    <recommendedName>
        <fullName evidence="1">Reverse transcriptase domain-containing protein</fullName>
    </recommendedName>
</protein>
<dbReference type="STRING" id="200361.A0A452YLV5"/>
<dbReference type="PANTHER" id="PTHR31635:SF196">
    <property type="entry name" value="REVERSE TRANSCRIPTASE DOMAIN-CONTAINING PROTEIN-RELATED"/>
    <property type="match status" value="1"/>
</dbReference>
<accession>A0A452YLV5</accession>
<sequence>GPSFLHACGLRQGDPLSPLLFILAIDPLYRLLESATRQNLIAPLPGRGASMRVSLYADDAVIFANPIKEEVDCLLELPHSFGEATGLKLNQAKSSVIPMNCDAQTL</sequence>
<dbReference type="Proteomes" id="UP000015105">
    <property type="component" value="Chromosome 1D"/>
</dbReference>
<evidence type="ECO:0000313" key="3">
    <source>
        <dbReference type="Proteomes" id="UP000015105"/>
    </source>
</evidence>
<dbReference type="InterPro" id="IPR000477">
    <property type="entry name" value="RT_dom"/>
</dbReference>
<keyword evidence="3" id="KW-1185">Reference proteome</keyword>
<organism evidence="2 3">
    <name type="scientific">Aegilops tauschii subsp. strangulata</name>
    <name type="common">Goatgrass</name>
    <dbReference type="NCBI Taxonomy" id="200361"/>
    <lineage>
        <taxon>Eukaryota</taxon>
        <taxon>Viridiplantae</taxon>
        <taxon>Streptophyta</taxon>
        <taxon>Embryophyta</taxon>
        <taxon>Tracheophyta</taxon>
        <taxon>Spermatophyta</taxon>
        <taxon>Magnoliopsida</taxon>
        <taxon>Liliopsida</taxon>
        <taxon>Poales</taxon>
        <taxon>Poaceae</taxon>
        <taxon>BOP clade</taxon>
        <taxon>Pooideae</taxon>
        <taxon>Triticodae</taxon>
        <taxon>Triticeae</taxon>
        <taxon>Triticinae</taxon>
        <taxon>Aegilops</taxon>
    </lineage>
</organism>
<dbReference type="AlphaFoldDB" id="A0A452YLV5"/>
<reference evidence="2" key="4">
    <citation type="submission" date="2019-03" db="UniProtKB">
        <authorList>
            <consortium name="EnsemblPlants"/>
        </authorList>
    </citation>
    <scope>IDENTIFICATION</scope>
</reference>
<dbReference type="SUPFAM" id="SSF56672">
    <property type="entry name" value="DNA/RNA polymerases"/>
    <property type="match status" value="1"/>
</dbReference>
<reference evidence="2" key="5">
    <citation type="journal article" date="2021" name="G3 (Bethesda)">
        <title>Aegilops tauschii genome assembly Aet v5.0 features greater sequence contiguity and improved annotation.</title>
        <authorList>
            <person name="Wang L."/>
            <person name="Zhu T."/>
            <person name="Rodriguez J.C."/>
            <person name="Deal K.R."/>
            <person name="Dubcovsky J."/>
            <person name="McGuire P.E."/>
            <person name="Lux T."/>
            <person name="Spannagl M."/>
            <person name="Mayer K.F.X."/>
            <person name="Baldrich P."/>
            <person name="Meyers B.C."/>
            <person name="Huo N."/>
            <person name="Gu Y.Q."/>
            <person name="Zhou H."/>
            <person name="Devos K.M."/>
            <person name="Bennetzen J.L."/>
            <person name="Unver T."/>
            <person name="Budak H."/>
            <person name="Gulick P.J."/>
            <person name="Galiba G."/>
            <person name="Kalapos B."/>
            <person name="Nelson D.R."/>
            <person name="Li P."/>
            <person name="You F.M."/>
            <person name="Luo M.C."/>
            <person name="Dvorak J."/>
        </authorList>
    </citation>
    <scope>NUCLEOTIDE SEQUENCE [LARGE SCALE GENOMIC DNA]</scope>
    <source>
        <strain evidence="2">cv. AL8/78</strain>
    </source>
</reference>
<name>A0A452YLV5_AEGTS</name>
<dbReference type="InterPro" id="IPR043502">
    <property type="entry name" value="DNA/RNA_pol_sf"/>
</dbReference>
<reference evidence="2" key="3">
    <citation type="journal article" date="2017" name="Nature">
        <title>Genome sequence of the progenitor of the wheat D genome Aegilops tauschii.</title>
        <authorList>
            <person name="Luo M.C."/>
            <person name="Gu Y.Q."/>
            <person name="Puiu D."/>
            <person name="Wang H."/>
            <person name="Twardziok S.O."/>
            <person name="Deal K.R."/>
            <person name="Huo N."/>
            <person name="Zhu T."/>
            <person name="Wang L."/>
            <person name="Wang Y."/>
            <person name="McGuire P.E."/>
            <person name="Liu S."/>
            <person name="Long H."/>
            <person name="Ramasamy R.K."/>
            <person name="Rodriguez J.C."/>
            <person name="Van S.L."/>
            <person name="Yuan L."/>
            <person name="Wang Z."/>
            <person name="Xia Z."/>
            <person name="Xiao L."/>
            <person name="Anderson O.D."/>
            <person name="Ouyang S."/>
            <person name="Liang Y."/>
            <person name="Zimin A.V."/>
            <person name="Pertea G."/>
            <person name="Qi P."/>
            <person name="Bennetzen J.L."/>
            <person name="Dai X."/>
            <person name="Dawson M.W."/>
            <person name="Muller H.G."/>
            <person name="Kugler K."/>
            <person name="Rivarola-Duarte L."/>
            <person name="Spannagl M."/>
            <person name="Mayer K.F.X."/>
            <person name="Lu F.H."/>
            <person name="Bevan M.W."/>
            <person name="Leroy P."/>
            <person name="Li P."/>
            <person name="You F.M."/>
            <person name="Sun Q."/>
            <person name="Liu Z."/>
            <person name="Lyons E."/>
            <person name="Wicker T."/>
            <person name="Salzberg S.L."/>
            <person name="Devos K.M."/>
            <person name="Dvorak J."/>
        </authorList>
    </citation>
    <scope>NUCLEOTIDE SEQUENCE [LARGE SCALE GENOMIC DNA]</scope>
    <source>
        <strain evidence="2">cv. AL8/78</strain>
    </source>
</reference>
<dbReference type="Gramene" id="AET1Gv20462000.1">
    <property type="protein sequence ID" value="AET1Gv20462000.1"/>
    <property type="gene ID" value="AET1Gv20462000"/>
</dbReference>
<feature type="domain" description="Reverse transcriptase" evidence="1">
    <location>
        <begin position="1"/>
        <end position="106"/>
    </location>
</feature>
<dbReference type="PROSITE" id="PS50878">
    <property type="entry name" value="RT_POL"/>
    <property type="match status" value="1"/>
</dbReference>
<evidence type="ECO:0000313" key="2">
    <source>
        <dbReference type="EnsemblPlants" id="AET1Gv20462000.1"/>
    </source>
</evidence>